<accession>F4S0S7</accession>
<protein>
    <submittedName>
        <fullName evidence="1">Uncharacterized protein</fullName>
    </submittedName>
</protein>
<dbReference type="OrthoDB" id="2505725at2759"/>
<reference evidence="2" key="1">
    <citation type="journal article" date="2011" name="Proc. Natl. Acad. Sci. U.S.A.">
        <title>Obligate biotrophy features unraveled by the genomic analysis of rust fungi.</title>
        <authorList>
            <person name="Duplessis S."/>
            <person name="Cuomo C.A."/>
            <person name="Lin Y.-C."/>
            <person name="Aerts A."/>
            <person name="Tisserant E."/>
            <person name="Veneault-Fourrey C."/>
            <person name="Joly D.L."/>
            <person name="Hacquard S."/>
            <person name="Amselem J."/>
            <person name="Cantarel B.L."/>
            <person name="Chiu R."/>
            <person name="Coutinho P.M."/>
            <person name="Feau N."/>
            <person name="Field M."/>
            <person name="Frey P."/>
            <person name="Gelhaye E."/>
            <person name="Goldberg J."/>
            <person name="Grabherr M.G."/>
            <person name="Kodira C.D."/>
            <person name="Kohler A."/>
            <person name="Kuees U."/>
            <person name="Lindquist E.A."/>
            <person name="Lucas S.M."/>
            <person name="Mago R."/>
            <person name="Mauceli E."/>
            <person name="Morin E."/>
            <person name="Murat C."/>
            <person name="Pangilinan J.L."/>
            <person name="Park R."/>
            <person name="Pearson M."/>
            <person name="Quesneville H."/>
            <person name="Rouhier N."/>
            <person name="Sakthikumar S."/>
            <person name="Salamov A.A."/>
            <person name="Schmutz J."/>
            <person name="Selles B."/>
            <person name="Shapiro H."/>
            <person name="Tanguay P."/>
            <person name="Tuskan G.A."/>
            <person name="Henrissat B."/>
            <person name="Van de Peer Y."/>
            <person name="Rouze P."/>
            <person name="Ellis J.G."/>
            <person name="Dodds P.N."/>
            <person name="Schein J.E."/>
            <person name="Zhong S."/>
            <person name="Hamelin R.C."/>
            <person name="Grigoriev I.V."/>
            <person name="Szabo L.J."/>
            <person name="Martin F."/>
        </authorList>
    </citation>
    <scope>NUCLEOTIDE SEQUENCE [LARGE SCALE GENOMIC DNA]</scope>
    <source>
        <strain evidence="2">98AG31 / pathotype 3-4-7</strain>
    </source>
</reference>
<dbReference type="EMBL" id="GL883136">
    <property type="protein sequence ID" value="EGG01636.1"/>
    <property type="molecule type" value="Genomic_DNA"/>
</dbReference>
<dbReference type="Proteomes" id="UP000001072">
    <property type="component" value="Unassembled WGS sequence"/>
</dbReference>
<keyword evidence="2" id="KW-1185">Reference proteome</keyword>
<dbReference type="AlphaFoldDB" id="F4S0S7"/>
<dbReference type="GeneID" id="18924174"/>
<dbReference type="HOGENOM" id="CLU_2062009_0_0_1"/>
<gene>
    <name evidence="1" type="ORF">MELLADRAFT_110736</name>
</gene>
<dbReference type="RefSeq" id="XP_007414981.1">
    <property type="nucleotide sequence ID" value="XM_007414919.1"/>
</dbReference>
<name>F4S0S7_MELLP</name>
<organism evidence="2">
    <name type="scientific">Melampsora larici-populina (strain 98AG31 / pathotype 3-4-7)</name>
    <name type="common">Poplar leaf rust fungus</name>
    <dbReference type="NCBI Taxonomy" id="747676"/>
    <lineage>
        <taxon>Eukaryota</taxon>
        <taxon>Fungi</taxon>
        <taxon>Dikarya</taxon>
        <taxon>Basidiomycota</taxon>
        <taxon>Pucciniomycotina</taxon>
        <taxon>Pucciniomycetes</taxon>
        <taxon>Pucciniales</taxon>
        <taxon>Melampsoraceae</taxon>
        <taxon>Melampsora</taxon>
    </lineage>
</organism>
<sequence length="119" mass="14256">MESRLEDIKLIIKKYREKFKSKVIEVKTNQIEDFEMDQFEDEMKNYVVEVQAVLGPGFTWLQAMTYKNWDRGVKVIIHFQVSEFFEKIKETYDSNLKLNDLTALQFSLRNHYCSHHSAL</sequence>
<dbReference type="VEuPathDB" id="FungiDB:MELLADRAFT_110736"/>
<evidence type="ECO:0000313" key="2">
    <source>
        <dbReference type="Proteomes" id="UP000001072"/>
    </source>
</evidence>
<dbReference type="InParanoid" id="F4S0S7"/>
<evidence type="ECO:0000313" key="1">
    <source>
        <dbReference type="EMBL" id="EGG01636.1"/>
    </source>
</evidence>
<dbReference type="KEGG" id="mlr:MELLADRAFT_110736"/>
<proteinExistence type="predicted"/>